<dbReference type="InterPro" id="IPR022770">
    <property type="entry name" value="IucA/IucC-like_C"/>
</dbReference>
<evidence type="ECO:0000313" key="6">
    <source>
        <dbReference type="Proteomes" id="UP000321234"/>
    </source>
</evidence>
<comment type="pathway">
    <text evidence="1">Siderophore biosynthesis.</text>
</comment>
<comment type="similarity">
    <text evidence="2">Belongs to the IucA/IucC family.</text>
</comment>
<dbReference type="PANTHER" id="PTHR34384">
    <property type="entry name" value="L-2,3-DIAMINOPROPANOATE--CITRATE LIGASE"/>
    <property type="match status" value="1"/>
</dbReference>
<sequence length="612" mass="67572">MSSHETVPSPAEHLTPAVWERADRALVAKALGEYAHELLISPERVDGDRYRLVTAAAVYSFTARRLPLDHWAVDPDSVQVQRSDGSGAGVPDRPRATQLVLDLRDELGLTDAVLPLYLEEVAASTAARAWTLHRGGPSCEELLEAGFQEVEAAMTAGHPVFVANSGRIGFDLDDLRRYAPESGAAFEVEWVAVRRDRCVLALGDGLDEESLYAGELDAVVRERFREVLRGHGLDPAGYLPVPVHPWQWRRRVLTTFAPELADRTLVHLGTDGDARRAQQSVRTAFNASHPRRWYVKTALSVLNMGFLRGLSTEYMSVTPAINDWVHDVVSSDPVLLERGFRVLRERAAVGYRSPLYEQATPKGSPYRKMLAALWRESPVPLVEPGQRLMTMAALLHRDDDGRSFAAALVRASGLAPRDWGRRYLEAYLVPVLRCYYAHDLVFMPHGENLILVLEDHAVVSTFMKDVGEEVALLDPVAPLPADVERIRADIPEHLRLLSVQTDVFDCFFRQLSALLDEAGVLAAADFWDEVAACVLDHQRAHPEDAAAHARGDLFTPAFARSCLNRLQLRDNQQMVDLADPATAIRVVGELENPLAAAAPARGARSGALVTST</sequence>
<dbReference type="InterPro" id="IPR037455">
    <property type="entry name" value="LucA/IucC-like"/>
</dbReference>
<dbReference type="Proteomes" id="UP000321234">
    <property type="component" value="Unassembled WGS sequence"/>
</dbReference>
<evidence type="ECO:0000259" key="4">
    <source>
        <dbReference type="Pfam" id="PF06276"/>
    </source>
</evidence>
<protein>
    <submittedName>
        <fullName evidence="5">IucA/IucC family siderophore biosynthesis protein</fullName>
    </submittedName>
</protein>
<dbReference type="InterPro" id="IPR007310">
    <property type="entry name" value="Aerobactin_biosyn_IucA/IucC_N"/>
</dbReference>
<dbReference type="OrthoDB" id="495728at2"/>
<organism evidence="5 6">
    <name type="scientific">Quadrisphaera setariae</name>
    <dbReference type="NCBI Taxonomy" id="2593304"/>
    <lineage>
        <taxon>Bacteria</taxon>
        <taxon>Bacillati</taxon>
        <taxon>Actinomycetota</taxon>
        <taxon>Actinomycetes</taxon>
        <taxon>Kineosporiales</taxon>
        <taxon>Kineosporiaceae</taxon>
        <taxon>Quadrisphaera</taxon>
    </lineage>
</organism>
<evidence type="ECO:0000313" key="5">
    <source>
        <dbReference type="EMBL" id="TXR55697.1"/>
    </source>
</evidence>
<dbReference type="RefSeq" id="WP_147926753.1">
    <property type="nucleotide sequence ID" value="NZ_VKAC01000007.1"/>
</dbReference>
<feature type="domain" description="Aerobactin siderophore biosynthesis IucA/IucC-like C-terminal" evidence="4">
    <location>
        <begin position="418"/>
        <end position="575"/>
    </location>
</feature>
<name>A0A5C8ZD16_9ACTN</name>
<keyword evidence="6" id="KW-1185">Reference proteome</keyword>
<dbReference type="Gene3D" id="6.10.250.3370">
    <property type="match status" value="1"/>
</dbReference>
<dbReference type="AlphaFoldDB" id="A0A5C8ZD16"/>
<dbReference type="Pfam" id="PF06276">
    <property type="entry name" value="FhuF"/>
    <property type="match status" value="1"/>
</dbReference>
<dbReference type="Gene3D" id="3.30.310.280">
    <property type="match status" value="1"/>
</dbReference>
<proteinExistence type="inferred from homology"/>
<accession>A0A5C8ZD16</accession>
<dbReference type="GO" id="GO:0019290">
    <property type="term" value="P:siderophore biosynthetic process"/>
    <property type="evidence" value="ECO:0007669"/>
    <property type="project" value="InterPro"/>
</dbReference>
<dbReference type="Gene3D" id="1.10.510.40">
    <property type="match status" value="1"/>
</dbReference>
<dbReference type="PANTHER" id="PTHR34384:SF6">
    <property type="entry name" value="STAPHYLOFERRIN B SYNTHASE"/>
    <property type="match status" value="1"/>
</dbReference>
<feature type="domain" description="Aerobactin siderophore biosynthesis IucA/IucC N-terminal" evidence="3">
    <location>
        <begin position="147"/>
        <end position="396"/>
    </location>
</feature>
<evidence type="ECO:0000256" key="1">
    <source>
        <dbReference type="ARBA" id="ARBA00004924"/>
    </source>
</evidence>
<dbReference type="GO" id="GO:0016881">
    <property type="term" value="F:acid-amino acid ligase activity"/>
    <property type="evidence" value="ECO:0007669"/>
    <property type="project" value="UniProtKB-ARBA"/>
</dbReference>
<evidence type="ECO:0000259" key="3">
    <source>
        <dbReference type="Pfam" id="PF04183"/>
    </source>
</evidence>
<evidence type="ECO:0000256" key="2">
    <source>
        <dbReference type="ARBA" id="ARBA00007832"/>
    </source>
</evidence>
<comment type="caution">
    <text evidence="5">The sequence shown here is derived from an EMBL/GenBank/DDBJ whole genome shotgun (WGS) entry which is preliminary data.</text>
</comment>
<gene>
    <name evidence="5" type="ORF">FMM08_12730</name>
</gene>
<dbReference type="EMBL" id="VKAC01000007">
    <property type="protein sequence ID" value="TXR55697.1"/>
    <property type="molecule type" value="Genomic_DNA"/>
</dbReference>
<reference evidence="5 6" key="1">
    <citation type="submission" date="2019-07" db="EMBL/GenBank/DDBJ databases">
        <title>Quadrisphaera sp. strain DD2A genome sequencing and assembly.</title>
        <authorList>
            <person name="Kim I."/>
        </authorList>
    </citation>
    <scope>NUCLEOTIDE SEQUENCE [LARGE SCALE GENOMIC DNA]</scope>
    <source>
        <strain evidence="5 6">DD2A</strain>
    </source>
</reference>
<dbReference type="Pfam" id="PF04183">
    <property type="entry name" value="IucA_IucC"/>
    <property type="match status" value="1"/>
</dbReference>